<name>A0ABD3SIU5_9LAMI</name>
<dbReference type="PANTHER" id="PTHR33373">
    <property type="entry name" value="OS07G0479600 PROTEIN"/>
    <property type="match status" value="1"/>
</dbReference>
<feature type="domain" description="Gag1-like clamp" evidence="1">
    <location>
        <begin position="19"/>
        <end position="114"/>
    </location>
</feature>
<proteinExistence type="predicted"/>
<dbReference type="Proteomes" id="UP001634393">
    <property type="component" value="Unassembled WGS sequence"/>
</dbReference>
<sequence>MENSNKLRIHMCDAPHGSIKPTKFVNNGLLLWNHGRRKWIRNKKPQSSAKQLLHEPKIRRLSVCMAKKIWLCNWNDNNMTYDRLLCSKKPFRKPIPLSEMVVFLVDIWEEEGMY</sequence>
<evidence type="ECO:0000313" key="2">
    <source>
        <dbReference type="EMBL" id="KAL3824227.1"/>
    </source>
</evidence>
<accession>A0ABD3SIU5</accession>
<comment type="caution">
    <text evidence="2">The sequence shown here is derived from an EMBL/GenBank/DDBJ whole genome shotgun (WGS) entry which is preliminary data.</text>
</comment>
<dbReference type="InterPro" id="IPR025124">
    <property type="entry name" value="Gag1-like_clamp"/>
</dbReference>
<dbReference type="Pfam" id="PF13259">
    <property type="entry name" value="clamp_Gag1-like"/>
    <property type="match status" value="1"/>
</dbReference>
<protein>
    <recommendedName>
        <fullName evidence="1">Gag1-like clamp domain-containing protein</fullName>
    </recommendedName>
</protein>
<dbReference type="PANTHER" id="PTHR33373:SF1">
    <property type="entry name" value="DUF4050 DOMAIN-CONTAINING PROTEIN"/>
    <property type="match status" value="1"/>
</dbReference>
<dbReference type="EMBL" id="JBJXBP010000006">
    <property type="protein sequence ID" value="KAL3824227.1"/>
    <property type="molecule type" value="Genomic_DNA"/>
</dbReference>
<evidence type="ECO:0000259" key="1">
    <source>
        <dbReference type="Pfam" id="PF13259"/>
    </source>
</evidence>
<dbReference type="AlphaFoldDB" id="A0ABD3SIU5"/>
<evidence type="ECO:0000313" key="3">
    <source>
        <dbReference type="Proteomes" id="UP001634393"/>
    </source>
</evidence>
<organism evidence="2 3">
    <name type="scientific">Penstemon smallii</name>
    <dbReference type="NCBI Taxonomy" id="265156"/>
    <lineage>
        <taxon>Eukaryota</taxon>
        <taxon>Viridiplantae</taxon>
        <taxon>Streptophyta</taxon>
        <taxon>Embryophyta</taxon>
        <taxon>Tracheophyta</taxon>
        <taxon>Spermatophyta</taxon>
        <taxon>Magnoliopsida</taxon>
        <taxon>eudicotyledons</taxon>
        <taxon>Gunneridae</taxon>
        <taxon>Pentapetalae</taxon>
        <taxon>asterids</taxon>
        <taxon>lamiids</taxon>
        <taxon>Lamiales</taxon>
        <taxon>Plantaginaceae</taxon>
        <taxon>Cheloneae</taxon>
        <taxon>Penstemon</taxon>
    </lineage>
</organism>
<keyword evidence="3" id="KW-1185">Reference proteome</keyword>
<gene>
    <name evidence="2" type="ORF">ACJIZ3_020256</name>
</gene>
<reference evidence="2 3" key="1">
    <citation type="submission" date="2024-12" db="EMBL/GenBank/DDBJ databases">
        <title>The unique morphological basis and parallel evolutionary history of personate flowers in Penstemon.</title>
        <authorList>
            <person name="Depatie T.H."/>
            <person name="Wessinger C.A."/>
        </authorList>
    </citation>
    <scope>NUCLEOTIDE SEQUENCE [LARGE SCALE GENOMIC DNA]</scope>
    <source>
        <strain evidence="2">WTNN_2</strain>
        <tissue evidence="2">Leaf</tissue>
    </source>
</reference>